<dbReference type="AlphaFoldDB" id="A0A2I0A816"/>
<evidence type="ECO:0000259" key="11">
    <source>
        <dbReference type="Pfam" id="PF05617"/>
    </source>
</evidence>
<evidence type="ECO:0000256" key="10">
    <source>
        <dbReference type="SAM" id="SignalP"/>
    </source>
</evidence>
<comment type="similarity">
    <text evidence="8">Belongs to the plant egg cell-secreted peptide family.</text>
</comment>
<organism evidence="12 13">
    <name type="scientific">Apostasia shenzhenica</name>
    <dbReference type="NCBI Taxonomy" id="1088818"/>
    <lineage>
        <taxon>Eukaryota</taxon>
        <taxon>Viridiplantae</taxon>
        <taxon>Streptophyta</taxon>
        <taxon>Embryophyta</taxon>
        <taxon>Tracheophyta</taxon>
        <taxon>Spermatophyta</taxon>
        <taxon>Magnoliopsida</taxon>
        <taxon>Liliopsida</taxon>
        <taxon>Asparagales</taxon>
        <taxon>Orchidaceae</taxon>
        <taxon>Apostasioideae</taxon>
        <taxon>Apostasia</taxon>
    </lineage>
</organism>
<feature type="compositionally biased region" description="Low complexity" evidence="9">
    <location>
        <begin position="121"/>
        <end position="136"/>
    </location>
</feature>
<dbReference type="GO" id="GO:0080155">
    <property type="term" value="P:regulation of double fertilization forming a zygote and endosperm"/>
    <property type="evidence" value="ECO:0007669"/>
    <property type="project" value="UniProtKB-ARBA"/>
</dbReference>
<keyword evidence="6" id="KW-0968">Cytoplasmic vesicle</keyword>
<sequence>MAANYSPSLFFFLLLVLPSALAAGRGYFSLPGDEEGEGGAGLVECWRAMTELRSCTNEVVYFLLNGESELTIECCSAISLITSRCWPAMVAALGFTTEEADFLRGYCDAELAEQLPPDGALPPVGAAFPPAAAASPNRSGNSEEPVNGSDSDRVDSDPNLNSYLSDRIIHRIGS</sequence>
<evidence type="ECO:0000256" key="2">
    <source>
        <dbReference type="ARBA" id="ARBA00004613"/>
    </source>
</evidence>
<accession>A0A2I0A816</accession>
<dbReference type="InterPro" id="IPR044711">
    <property type="entry name" value="EC11-15"/>
</dbReference>
<dbReference type="Pfam" id="PF05617">
    <property type="entry name" value="Prolamin_like"/>
    <property type="match status" value="1"/>
</dbReference>
<comment type="subcellular location">
    <subcellularLocation>
        <location evidence="1">Cytoplasmic vesicle</location>
    </subcellularLocation>
    <subcellularLocation>
        <location evidence="2">Secreted</location>
    </subcellularLocation>
</comment>
<evidence type="ECO:0000256" key="5">
    <source>
        <dbReference type="ARBA" id="ARBA00023279"/>
    </source>
</evidence>
<dbReference type="EMBL" id="KZ452013">
    <property type="protein sequence ID" value="PKA51700.1"/>
    <property type="molecule type" value="Genomic_DNA"/>
</dbReference>
<evidence type="ECO:0000256" key="1">
    <source>
        <dbReference type="ARBA" id="ARBA00004541"/>
    </source>
</evidence>
<feature type="signal peptide" evidence="10">
    <location>
        <begin position="1"/>
        <end position="22"/>
    </location>
</feature>
<evidence type="ECO:0000256" key="7">
    <source>
        <dbReference type="ARBA" id="ARBA00034457"/>
    </source>
</evidence>
<reference evidence="12 13" key="1">
    <citation type="journal article" date="2017" name="Nature">
        <title>The Apostasia genome and the evolution of orchids.</title>
        <authorList>
            <person name="Zhang G.Q."/>
            <person name="Liu K.W."/>
            <person name="Li Z."/>
            <person name="Lohaus R."/>
            <person name="Hsiao Y.Y."/>
            <person name="Niu S.C."/>
            <person name="Wang J.Y."/>
            <person name="Lin Y.C."/>
            <person name="Xu Q."/>
            <person name="Chen L.J."/>
            <person name="Yoshida K."/>
            <person name="Fujiwara S."/>
            <person name="Wang Z.W."/>
            <person name="Zhang Y.Q."/>
            <person name="Mitsuda N."/>
            <person name="Wang M."/>
            <person name="Liu G.H."/>
            <person name="Pecoraro L."/>
            <person name="Huang H.X."/>
            <person name="Xiao X.J."/>
            <person name="Lin M."/>
            <person name="Wu X.Y."/>
            <person name="Wu W.L."/>
            <person name="Chen Y.Y."/>
            <person name="Chang S.B."/>
            <person name="Sakamoto S."/>
            <person name="Ohme-Takagi M."/>
            <person name="Yagi M."/>
            <person name="Zeng S.J."/>
            <person name="Shen C.Y."/>
            <person name="Yeh C.M."/>
            <person name="Luo Y.B."/>
            <person name="Tsai W.C."/>
            <person name="Van de Peer Y."/>
            <person name="Liu Z.J."/>
        </authorList>
    </citation>
    <scope>NUCLEOTIDE SEQUENCE [LARGE SCALE GENOMIC DNA]</scope>
    <source>
        <strain evidence="13">cv. Shenzhen</strain>
        <tissue evidence="12">Stem</tissue>
    </source>
</reference>
<dbReference type="Proteomes" id="UP000236161">
    <property type="component" value="Unassembled WGS sequence"/>
</dbReference>
<keyword evidence="4 10" id="KW-0732">Signal</keyword>
<comment type="function">
    <text evidence="7">Involved in the regulation of gamete interactions during the double fertilization and to prevent multiple-pollen tube attraction; mediates the redistribution of the gamete fusogen HAP2/GCS1 to the cell surface after secretion upon sperm arrival.</text>
</comment>
<gene>
    <name evidence="12" type="primary">EC1.4</name>
    <name evidence="12" type="ORF">AXF42_Ash003067</name>
</gene>
<evidence type="ECO:0000313" key="13">
    <source>
        <dbReference type="Proteomes" id="UP000236161"/>
    </source>
</evidence>
<feature type="domain" description="Prolamin-like" evidence="11">
    <location>
        <begin position="44"/>
        <end position="108"/>
    </location>
</feature>
<feature type="chain" id="PRO_5014147142" evidence="10">
    <location>
        <begin position="23"/>
        <end position="174"/>
    </location>
</feature>
<name>A0A2I0A816_9ASPA</name>
<evidence type="ECO:0000256" key="8">
    <source>
        <dbReference type="ARBA" id="ARBA00034484"/>
    </source>
</evidence>
<dbReference type="GO" id="GO:0031410">
    <property type="term" value="C:cytoplasmic vesicle"/>
    <property type="evidence" value="ECO:0007669"/>
    <property type="project" value="UniProtKB-SubCell"/>
</dbReference>
<dbReference type="GO" id="GO:0009567">
    <property type="term" value="P:double fertilization forming a zygote and endosperm"/>
    <property type="evidence" value="ECO:0007669"/>
    <property type="project" value="InterPro"/>
</dbReference>
<keyword evidence="3" id="KW-0964">Secreted</keyword>
<evidence type="ECO:0000256" key="4">
    <source>
        <dbReference type="ARBA" id="ARBA00022729"/>
    </source>
</evidence>
<evidence type="ECO:0000256" key="3">
    <source>
        <dbReference type="ARBA" id="ARBA00022525"/>
    </source>
</evidence>
<dbReference type="InterPro" id="IPR008502">
    <property type="entry name" value="Prolamin-like"/>
</dbReference>
<evidence type="ECO:0000256" key="6">
    <source>
        <dbReference type="ARBA" id="ARBA00023329"/>
    </source>
</evidence>
<feature type="region of interest" description="Disordered" evidence="9">
    <location>
        <begin position="118"/>
        <end position="162"/>
    </location>
</feature>
<keyword evidence="5" id="KW-0278">Fertilization</keyword>
<proteinExistence type="inferred from homology"/>
<keyword evidence="13" id="KW-1185">Reference proteome</keyword>
<evidence type="ECO:0000313" key="12">
    <source>
        <dbReference type="EMBL" id="PKA51700.1"/>
    </source>
</evidence>
<protein>
    <submittedName>
        <fullName evidence="12">Egg cell-secreted protein 1.4</fullName>
    </submittedName>
</protein>
<evidence type="ECO:0000256" key="9">
    <source>
        <dbReference type="SAM" id="MobiDB-lite"/>
    </source>
</evidence>
<dbReference type="GO" id="GO:2000008">
    <property type="term" value="P:regulation of protein localization to cell surface"/>
    <property type="evidence" value="ECO:0007669"/>
    <property type="project" value="UniProtKB-ARBA"/>
</dbReference>
<dbReference type="OrthoDB" id="782765at2759"/>
<dbReference type="PANTHER" id="PTHR35293:SF12">
    <property type="entry name" value="EXPRESSED PROTEIN"/>
    <property type="match status" value="1"/>
</dbReference>
<dbReference type="PANTHER" id="PTHR35293">
    <property type="entry name" value="EGG CELL-SECRETED PROTEIN 1.5"/>
    <property type="match status" value="1"/>
</dbReference>
<dbReference type="STRING" id="1088818.A0A2I0A816"/>
<dbReference type="GO" id="GO:0005576">
    <property type="term" value="C:extracellular region"/>
    <property type="evidence" value="ECO:0007669"/>
    <property type="project" value="UniProtKB-SubCell"/>
</dbReference>